<reference evidence="7" key="1">
    <citation type="submission" date="2020-12" db="EMBL/GenBank/DDBJ databases">
        <title>Bacterial taxonomy.</title>
        <authorList>
            <person name="Pan X."/>
        </authorList>
    </citation>
    <scope>NUCLEOTIDE SEQUENCE</scope>
    <source>
        <strain evidence="7">B2012</strain>
    </source>
</reference>
<dbReference type="GO" id="GO:0051537">
    <property type="term" value="F:2 iron, 2 sulfur cluster binding"/>
    <property type="evidence" value="ECO:0007669"/>
    <property type="project" value="UniProtKB-KW"/>
</dbReference>
<dbReference type="PANTHER" id="PTHR21266:SF60">
    <property type="entry name" value="3-KETOSTEROID-9-ALPHA-MONOOXYGENASE, OXYGENASE COMPONENT"/>
    <property type="match status" value="1"/>
</dbReference>
<keyword evidence="8" id="KW-1185">Reference proteome</keyword>
<evidence type="ECO:0000256" key="1">
    <source>
        <dbReference type="ARBA" id="ARBA00022714"/>
    </source>
</evidence>
<dbReference type="GO" id="GO:0016491">
    <property type="term" value="F:oxidoreductase activity"/>
    <property type="evidence" value="ECO:0007669"/>
    <property type="project" value="UniProtKB-KW"/>
</dbReference>
<dbReference type="InterPro" id="IPR050584">
    <property type="entry name" value="Cholesterol_7-desaturase"/>
</dbReference>
<feature type="domain" description="Rieske" evidence="6">
    <location>
        <begin position="10"/>
        <end position="114"/>
    </location>
</feature>
<dbReference type="SUPFAM" id="SSF50022">
    <property type="entry name" value="ISP domain"/>
    <property type="match status" value="1"/>
</dbReference>
<organism evidence="7 8">
    <name type="scientific">Acuticoccus mangrovi</name>
    <dbReference type="NCBI Taxonomy" id="2796142"/>
    <lineage>
        <taxon>Bacteria</taxon>
        <taxon>Pseudomonadati</taxon>
        <taxon>Pseudomonadota</taxon>
        <taxon>Alphaproteobacteria</taxon>
        <taxon>Hyphomicrobiales</taxon>
        <taxon>Amorphaceae</taxon>
        <taxon>Acuticoccus</taxon>
    </lineage>
</organism>
<dbReference type="RefSeq" id="WP_198884036.1">
    <property type="nucleotide sequence ID" value="NZ_JAEKJA010000024.1"/>
</dbReference>
<accession>A0A934IKE9</accession>
<gene>
    <name evidence="7" type="ORF">JCR33_20675</name>
</gene>
<evidence type="ECO:0000256" key="4">
    <source>
        <dbReference type="ARBA" id="ARBA00023004"/>
    </source>
</evidence>
<keyword evidence="3" id="KW-0560">Oxidoreductase</keyword>
<evidence type="ECO:0000256" key="5">
    <source>
        <dbReference type="ARBA" id="ARBA00023014"/>
    </source>
</evidence>
<evidence type="ECO:0000313" key="8">
    <source>
        <dbReference type="Proteomes" id="UP000609531"/>
    </source>
</evidence>
<name>A0A934IKE9_9HYPH</name>
<comment type="caution">
    <text evidence="7">The sequence shown here is derived from an EMBL/GenBank/DDBJ whole genome shotgun (WGS) entry which is preliminary data.</text>
</comment>
<evidence type="ECO:0000259" key="6">
    <source>
        <dbReference type="PROSITE" id="PS51296"/>
    </source>
</evidence>
<dbReference type="PROSITE" id="PS51296">
    <property type="entry name" value="RIESKE"/>
    <property type="match status" value="1"/>
</dbReference>
<dbReference type="InterPro" id="IPR036922">
    <property type="entry name" value="Rieske_2Fe-2S_sf"/>
</dbReference>
<dbReference type="GO" id="GO:0005506">
    <property type="term" value="F:iron ion binding"/>
    <property type="evidence" value="ECO:0007669"/>
    <property type="project" value="InterPro"/>
</dbReference>
<sequence length="221" mass="23192">MPGVDETASWFPLMGSGALRAGGLQPVRLGGYPIVVWRSASGKLSVWRDRCPHRGMRLSFGEVQGETVLCPYHGWSFGADTQCKFIPAHPELKPPRAGRAEAFEAEEAAGFIWARAPLAGGRDVPAVPDATAGFVPLRSLSVGMDADETLAALIETPLVGPLALDPEGGAVLGADHAVIAVPLAPGRTMVHLTVSEAMAADERAALVAALRRFRFAHAPAA</sequence>
<dbReference type="InterPro" id="IPR015881">
    <property type="entry name" value="ARHD_Rieske_2Fe_2S"/>
</dbReference>
<proteinExistence type="predicted"/>
<dbReference type="Gene3D" id="2.102.10.10">
    <property type="entry name" value="Rieske [2Fe-2S] iron-sulphur domain"/>
    <property type="match status" value="1"/>
</dbReference>
<keyword evidence="5" id="KW-0411">Iron-sulfur</keyword>
<dbReference type="InterPro" id="IPR017941">
    <property type="entry name" value="Rieske_2Fe-2S"/>
</dbReference>
<keyword evidence="2" id="KW-0479">Metal-binding</keyword>
<dbReference type="Proteomes" id="UP000609531">
    <property type="component" value="Unassembled WGS sequence"/>
</dbReference>
<evidence type="ECO:0000256" key="2">
    <source>
        <dbReference type="ARBA" id="ARBA00022723"/>
    </source>
</evidence>
<dbReference type="Pfam" id="PF00355">
    <property type="entry name" value="Rieske"/>
    <property type="match status" value="1"/>
</dbReference>
<dbReference type="AlphaFoldDB" id="A0A934IKE9"/>
<evidence type="ECO:0000313" key="7">
    <source>
        <dbReference type="EMBL" id="MBJ3778128.1"/>
    </source>
</evidence>
<keyword evidence="1" id="KW-0001">2Fe-2S</keyword>
<dbReference type="PROSITE" id="PS00570">
    <property type="entry name" value="RING_HYDROXYL_ALPHA"/>
    <property type="match status" value="1"/>
</dbReference>
<protein>
    <submittedName>
        <fullName evidence="7">Rieske (2Fe-2S) protein</fullName>
    </submittedName>
</protein>
<dbReference type="PANTHER" id="PTHR21266">
    <property type="entry name" value="IRON-SULFUR DOMAIN CONTAINING PROTEIN"/>
    <property type="match status" value="1"/>
</dbReference>
<evidence type="ECO:0000256" key="3">
    <source>
        <dbReference type="ARBA" id="ARBA00023002"/>
    </source>
</evidence>
<dbReference type="EMBL" id="JAEKJA010000024">
    <property type="protein sequence ID" value="MBJ3778128.1"/>
    <property type="molecule type" value="Genomic_DNA"/>
</dbReference>
<keyword evidence="4" id="KW-0408">Iron</keyword>